<evidence type="ECO:0000256" key="2">
    <source>
        <dbReference type="ARBA" id="ARBA00022723"/>
    </source>
</evidence>
<dbReference type="Gene3D" id="3.60.130.30">
    <property type="match status" value="1"/>
</dbReference>
<feature type="non-terminal residue" evidence="7">
    <location>
        <position position="1"/>
    </location>
</feature>
<evidence type="ECO:0000313" key="8">
    <source>
        <dbReference type="Proteomes" id="UP000053647"/>
    </source>
</evidence>
<keyword evidence="3" id="KW-0223">Dioxygenase</keyword>
<dbReference type="GO" id="GO:0051213">
    <property type="term" value="F:dioxygenase activity"/>
    <property type="evidence" value="ECO:0007669"/>
    <property type="project" value="UniProtKB-KW"/>
</dbReference>
<keyword evidence="5" id="KW-0408">Iron</keyword>
<dbReference type="Pfam" id="PF12851">
    <property type="entry name" value="Tet_JBP"/>
    <property type="match status" value="1"/>
</dbReference>
<keyword evidence="4" id="KW-0560">Oxidoreductase</keyword>
<dbReference type="OrthoDB" id="2687348at2759"/>
<proteinExistence type="predicted"/>
<dbReference type="Proteomes" id="UP000053647">
    <property type="component" value="Unassembled WGS sequence"/>
</dbReference>
<reference evidence="7 8" key="1">
    <citation type="submission" date="2014-06" db="EMBL/GenBank/DDBJ databases">
        <authorList>
            <consortium name="DOE Joint Genome Institute"/>
            <person name="Kuo A."/>
            <person name="Kohler A."/>
            <person name="Nagy L.G."/>
            <person name="Floudas D."/>
            <person name="Copeland A."/>
            <person name="Barry K.W."/>
            <person name="Cichocki N."/>
            <person name="Veneault-Fourrey C."/>
            <person name="LaButti K."/>
            <person name="Lindquist E.A."/>
            <person name="Lipzen A."/>
            <person name="Lundell T."/>
            <person name="Morin E."/>
            <person name="Murat C."/>
            <person name="Sun H."/>
            <person name="Tunlid A."/>
            <person name="Henrissat B."/>
            <person name="Grigoriev I.V."/>
            <person name="Hibbett D.S."/>
            <person name="Martin F."/>
            <person name="Nordberg H.P."/>
            <person name="Cantor M.N."/>
            <person name="Hua S.X."/>
        </authorList>
    </citation>
    <scope>NUCLEOTIDE SEQUENCE [LARGE SCALE GENOMIC DNA]</scope>
    <source>
        <strain evidence="7 8">ATCC 200175</strain>
    </source>
</reference>
<evidence type="ECO:0000256" key="4">
    <source>
        <dbReference type="ARBA" id="ARBA00023002"/>
    </source>
</evidence>
<dbReference type="InterPro" id="IPR024779">
    <property type="entry name" value="2OGFeDO_JBP1/TET_oxygenase_dom"/>
</dbReference>
<reference evidence="8" key="2">
    <citation type="submission" date="2015-01" db="EMBL/GenBank/DDBJ databases">
        <title>Evolutionary Origins and Diversification of the Mycorrhizal Mutualists.</title>
        <authorList>
            <consortium name="DOE Joint Genome Institute"/>
            <consortium name="Mycorrhizal Genomics Consortium"/>
            <person name="Kohler A."/>
            <person name="Kuo A."/>
            <person name="Nagy L.G."/>
            <person name="Floudas D."/>
            <person name="Copeland A."/>
            <person name="Barry K.W."/>
            <person name="Cichocki N."/>
            <person name="Veneault-Fourrey C."/>
            <person name="LaButti K."/>
            <person name="Lindquist E.A."/>
            <person name="Lipzen A."/>
            <person name="Lundell T."/>
            <person name="Morin E."/>
            <person name="Murat C."/>
            <person name="Riley R."/>
            <person name="Ohm R."/>
            <person name="Sun H."/>
            <person name="Tunlid A."/>
            <person name="Henrissat B."/>
            <person name="Grigoriev I.V."/>
            <person name="Hibbett D.S."/>
            <person name="Martin F."/>
        </authorList>
    </citation>
    <scope>NUCLEOTIDE SEQUENCE [LARGE SCALE GENOMIC DNA]</scope>
    <source>
        <strain evidence="8">ATCC 200175</strain>
    </source>
</reference>
<evidence type="ECO:0000256" key="3">
    <source>
        <dbReference type="ARBA" id="ARBA00022964"/>
    </source>
</evidence>
<sequence length="277" mass="30842">QRKVQVQWDTKEYLCRLGKQNFGLQEPFEASMLQGFPPIELSQYLLPADATRGGVIANPFVVTDIKDHVILWFLPGVFTPSRQDAIRKATDGLKSALSKPKQATGWRTDTSYYKSDADGGVLNVSPAWHAQAHEASLTLGCAYSAGRLTQLRQWLRDSETSFKLVDALLATVHPELHRRSSAVHKQLLADEEITDLHELIKAWPAVFTAISVVHNRETPFHRDSKSAPQWYDLFLSVGSYTNAILELPLLGIRDHYMPGTAALFGGLLLRHGVSAVD</sequence>
<dbReference type="HOGENOM" id="CLU_039070_4_2_1"/>
<evidence type="ECO:0000259" key="6">
    <source>
        <dbReference type="Pfam" id="PF12851"/>
    </source>
</evidence>
<keyword evidence="2" id="KW-0479">Metal-binding</keyword>
<comment type="cofactor">
    <cofactor evidence="1">
        <name>Fe(2+)</name>
        <dbReference type="ChEBI" id="CHEBI:29033"/>
    </cofactor>
</comment>
<dbReference type="GO" id="GO:0046872">
    <property type="term" value="F:metal ion binding"/>
    <property type="evidence" value="ECO:0007669"/>
    <property type="project" value="UniProtKB-KW"/>
</dbReference>
<evidence type="ECO:0000313" key="7">
    <source>
        <dbReference type="EMBL" id="KIJ08888.1"/>
    </source>
</evidence>
<evidence type="ECO:0000256" key="5">
    <source>
        <dbReference type="ARBA" id="ARBA00023004"/>
    </source>
</evidence>
<feature type="non-terminal residue" evidence="7">
    <location>
        <position position="277"/>
    </location>
</feature>
<organism evidence="7 8">
    <name type="scientific">Paxillus involutus ATCC 200175</name>
    <dbReference type="NCBI Taxonomy" id="664439"/>
    <lineage>
        <taxon>Eukaryota</taxon>
        <taxon>Fungi</taxon>
        <taxon>Dikarya</taxon>
        <taxon>Basidiomycota</taxon>
        <taxon>Agaricomycotina</taxon>
        <taxon>Agaricomycetes</taxon>
        <taxon>Agaricomycetidae</taxon>
        <taxon>Boletales</taxon>
        <taxon>Paxilineae</taxon>
        <taxon>Paxillaceae</taxon>
        <taxon>Paxillus</taxon>
    </lineage>
</organism>
<feature type="domain" description="2OGFeDO JBP1/TET oxygenase" evidence="6">
    <location>
        <begin position="159"/>
        <end position="276"/>
    </location>
</feature>
<protein>
    <recommendedName>
        <fullName evidence="6">2OGFeDO JBP1/TET oxygenase domain-containing protein</fullName>
    </recommendedName>
</protein>
<dbReference type="EMBL" id="KN819539">
    <property type="protein sequence ID" value="KIJ08888.1"/>
    <property type="molecule type" value="Genomic_DNA"/>
</dbReference>
<dbReference type="AlphaFoldDB" id="A0A0C9TCZ0"/>
<name>A0A0C9TCZ0_PAXIN</name>
<evidence type="ECO:0000256" key="1">
    <source>
        <dbReference type="ARBA" id="ARBA00001954"/>
    </source>
</evidence>
<keyword evidence="8" id="KW-1185">Reference proteome</keyword>
<gene>
    <name evidence="7" type="ORF">PAXINDRAFT_51073</name>
</gene>
<accession>A0A0C9TCZ0</accession>